<organism evidence="2 3">
    <name type="scientific">Mycobacterium helveticum</name>
    <dbReference type="NCBI Taxonomy" id="2592811"/>
    <lineage>
        <taxon>Bacteria</taxon>
        <taxon>Bacillati</taxon>
        <taxon>Actinomycetota</taxon>
        <taxon>Actinomycetes</taxon>
        <taxon>Mycobacteriales</taxon>
        <taxon>Mycobacteriaceae</taxon>
        <taxon>Mycobacterium</taxon>
    </lineage>
</organism>
<name>A0A557XF18_9MYCO</name>
<gene>
    <name evidence="2" type="ORF">FPZ47_22210</name>
</gene>
<dbReference type="Proteomes" id="UP000320513">
    <property type="component" value="Unassembled WGS sequence"/>
</dbReference>
<reference evidence="2 3" key="1">
    <citation type="submission" date="2019-07" db="EMBL/GenBank/DDBJ databases">
        <title>New Mycobacterium species.</title>
        <authorList>
            <person name="Tortoli E."/>
            <person name="Ghielmetti G."/>
            <person name="Friedel U."/>
            <person name="Trovato A."/>
        </authorList>
    </citation>
    <scope>NUCLEOTIDE SEQUENCE [LARGE SCALE GENOMIC DNA]</scope>
    <source>
        <strain evidence="2 3">16-83</strain>
    </source>
</reference>
<dbReference type="EMBL" id="VMQU01000125">
    <property type="protein sequence ID" value="TVS84177.1"/>
    <property type="molecule type" value="Genomic_DNA"/>
</dbReference>
<evidence type="ECO:0000313" key="2">
    <source>
        <dbReference type="EMBL" id="TVS84177.1"/>
    </source>
</evidence>
<accession>A0A557XF18</accession>
<dbReference type="RefSeq" id="WP_144951525.1">
    <property type="nucleotide sequence ID" value="NZ_VMQU01000125.1"/>
</dbReference>
<comment type="caution">
    <text evidence="2">The sequence shown here is derived from an EMBL/GenBank/DDBJ whole genome shotgun (WGS) entry which is preliminary data.</text>
</comment>
<sequence>MTSATRAQATFVQFLGVAAALVALAGAAAAPIRADMLGNAFLSALTNAGIAYSQPATTQALGQSVCPSLFSPGGSFDSVVARMAENTGMSYASAGKFAIVAVATYCPAMMAPLLPNRLQS</sequence>
<proteinExistence type="predicted"/>
<evidence type="ECO:0000313" key="3">
    <source>
        <dbReference type="Proteomes" id="UP000320513"/>
    </source>
</evidence>
<keyword evidence="3" id="KW-1185">Reference proteome</keyword>
<dbReference type="AlphaFoldDB" id="A0A557XF18"/>
<evidence type="ECO:0000259" key="1">
    <source>
        <dbReference type="Pfam" id="PF05305"/>
    </source>
</evidence>
<dbReference type="Pfam" id="PF05305">
    <property type="entry name" value="DUF732"/>
    <property type="match status" value="1"/>
</dbReference>
<feature type="domain" description="DUF732" evidence="1">
    <location>
        <begin position="40"/>
        <end position="107"/>
    </location>
</feature>
<dbReference type="InterPro" id="IPR007969">
    <property type="entry name" value="DUF732"/>
</dbReference>
<dbReference type="OrthoDB" id="4743565at2"/>
<protein>
    <submittedName>
        <fullName evidence="2">DUF732 domain-containing protein</fullName>
    </submittedName>
</protein>